<dbReference type="InterPro" id="IPR001245">
    <property type="entry name" value="Ser-Thr/Tyr_kinase_cat_dom"/>
</dbReference>
<keyword evidence="15" id="KW-0675">Receptor</keyword>
<keyword evidence="11 17" id="KW-0067">ATP-binding</keyword>
<evidence type="ECO:0000256" key="14">
    <source>
        <dbReference type="ARBA" id="ARBA00023157"/>
    </source>
</evidence>
<evidence type="ECO:0000256" key="6">
    <source>
        <dbReference type="ARBA" id="ARBA00022692"/>
    </source>
</evidence>
<evidence type="ECO:0000256" key="3">
    <source>
        <dbReference type="ARBA" id="ARBA00022527"/>
    </source>
</evidence>
<dbReference type="SUPFAM" id="SSF52058">
    <property type="entry name" value="L domain-like"/>
    <property type="match status" value="1"/>
</dbReference>
<feature type="transmembrane region" description="Helical" evidence="19">
    <location>
        <begin position="324"/>
        <end position="345"/>
    </location>
</feature>
<feature type="domain" description="Protein kinase" evidence="20">
    <location>
        <begin position="409"/>
        <end position="685"/>
    </location>
</feature>
<keyword evidence="4" id="KW-0433">Leucine-rich repeat</keyword>
<dbReference type="InterPro" id="IPR011009">
    <property type="entry name" value="Kinase-like_dom_sf"/>
</dbReference>
<comment type="subcellular location">
    <subcellularLocation>
        <location evidence="1">Cell membrane</location>
        <topology evidence="1">Single-pass membrane protein</topology>
    </subcellularLocation>
</comment>
<evidence type="ECO:0000256" key="7">
    <source>
        <dbReference type="ARBA" id="ARBA00022729"/>
    </source>
</evidence>
<dbReference type="Proteomes" id="UP001515500">
    <property type="component" value="Chromosome 4"/>
</dbReference>
<keyword evidence="21" id="KW-1185">Reference proteome</keyword>
<evidence type="ECO:0000256" key="17">
    <source>
        <dbReference type="PROSITE-ProRule" id="PRU10141"/>
    </source>
</evidence>
<keyword evidence="3" id="KW-0723">Serine/threonine-protein kinase</keyword>
<keyword evidence="9 17" id="KW-0547">Nucleotide-binding</keyword>
<name>A0AB40B4I6_DIOCR</name>
<keyword evidence="5" id="KW-0808">Transferase</keyword>
<evidence type="ECO:0000256" key="13">
    <source>
        <dbReference type="ARBA" id="ARBA00023136"/>
    </source>
</evidence>
<evidence type="ECO:0000259" key="20">
    <source>
        <dbReference type="PROSITE" id="PS50011"/>
    </source>
</evidence>
<dbReference type="InterPro" id="IPR052422">
    <property type="entry name" value="Auxin_Ser/Thr_Kinase"/>
</dbReference>
<evidence type="ECO:0000256" key="8">
    <source>
        <dbReference type="ARBA" id="ARBA00022737"/>
    </source>
</evidence>
<dbReference type="InterPro" id="IPR032675">
    <property type="entry name" value="LRR_dom_sf"/>
</dbReference>
<proteinExistence type="predicted"/>
<evidence type="ECO:0000256" key="10">
    <source>
        <dbReference type="ARBA" id="ARBA00022777"/>
    </source>
</evidence>
<dbReference type="InterPro" id="IPR001611">
    <property type="entry name" value="Leu-rich_rpt"/>
</dbReference>
<evidence type="ECO:0000256" key="16">
    <source>
        <dbReference type="ARBA" id="ARBA00023180"/>
    </source>
</evidence>
<evidence type="ECO:0000256" key="15">
    <source>
        <dbReference type="ARBA" id="ARBA00023170"/>
    </source>
</evidence>
<dbReference type="Gene3D" id="1.10.510.10">
    <property type="entry name" value="Transferase(Phosphotransferase) domain 1"/>
    <property type="match status" value="1"/>
</dbReference>
<keyword evidence="6 19" id="KW-0812">Transmembrane</keyword>
<keyword evidence="16" id="KW-0325">Glycoprotein</keyword>
<evidence type="ECO:0000256" key="1">
    <source>
        <dbReference type="ARBA" id="ARBA00004162"/>
    </source>
</evidence>
<dbReference type="GO" id="GO:0004674">
    <property type="term" value="F:protein serine/threonine kinase activity"/>
    <property type="evidence" value="ECO:0007669"/>
    <property type="project" value="UniProtKB-KW"/>
</dbReference>
<dbReference type="FunFam" id="3.80.10.10:FF:000041">
    <property type="entry name" value="LRR receptor-like serine/threonine-protein kinase ERECTA"/>
    <property type="match status" value="1"/>
</dbReference>
<feature type="compositionally biased region" description="Acidic residues" evidence="18">
    <location>
        <begin position="281"/>
        <end position="290"/>
    </location>
</feature>
<dbReference type="PANTHER" id="PTHR47986:SF34">
    <property type="entry name" value="RECEPTOR-LIKE KINASE TMK2"/>
    <property type="match status" value="1"/>
</dbReference>
<dbReference type="InterPro" id="IPR003591">
    <property type="entry name" value="Leu-rich_rpt_typical-subtyp"/>
</dbReference>
<dbReference type="RefSeq" id="XP_039122156.1">
    <property type="nucleotide sequence ID" value="XM_039266222.1"/>
</dbReference>
<feature type="binding site" evidence="17">
    <location>
        <position position="437"/>
    </location>
    <ligand>
        <name>ATP</name>
        <dbReference type="ChEBI" id="CHEBI:30616"/>
    </ligand>
</feature>
<dbReference type="Pfam" id="PF00560">
    <property type="entry name" value="LRR_1"/>
    <property type="match status" value="2"/>
</dbReference>
<evidence type="ECO:0000256" key="4">
    <source>
        <dbReference type="ARBA" id="ARBA00022614"/>
    </source>
</evidence>
<evidence type="ECO:0000313" key="22">
    <source>
        <dbReference type="RefSeq" id="XP_039122156.1"/>
    </source>
</evidence>
<dbReference type="InterPro" id="IPR000719">
    <property type="entry name" value="Prot_kinase_dom"/>
</dbReference>
<gene>
    <name evidence="22" type="primary">LOC120258787</name>
</gene>
<dbReference type="SMART" id="SM00220">
    <property type="entry name" value="S_TKc"/>
    <property type="match status" value="1"/>
</dbReference>
<evidence type="ECO:0000256" key="9">
    <source>
        <dbReference type="ARBA" id="ARBA00022741"/>
    </source>
</evidence>
<evidence type="ECO:0000256" key="19">
    <source>
        <dbReference type="SAM" id="Phobius"/>
    </source>
</evidence>
<keyword evidence="12 19" id="KW-1133">Transmembrane helix</keyword>
<evidence type="ECO:0000313" key="21">
    <source>
        <dbReference type="Proteomes" id="UP001515500"/>
    </source>
</evidence>
<dbReference type="GO" id="GO:0005524">
    <property type="term" value="F:ATP binding"/>
    <property type="evidence" value="ECO:0007669"/>
    <property type="project" value="UniProtKB-UniRule"/>
</dbReference>
<dbReference type="InterPro" id="IPR008271">
    <property type="entry name" value="Ser/Thr_kinase_AS"/>
</dbReference>
<dbReference type="Gene3D" id="3.30.200.20">
    <property type="entry name" value="Phosphorylase Kinase, domain 1"/>
    <property type="match status" value="1"/>
</dbReference>
<dbReference type="PROSITE" id="PS50011">
    <property type="entry name" value="PROTEIN_KINASE_DOM"/>
    <property type="match status" value="1"/>
</dbReference>
<reference evidence="22" key="1">
    <citation type="submission" date="2025-08" db="UniProtKB">
        <authorList>
            <consortium name="RefSeq"/>
        </authorList>
    </citation>
    <scope>IDENTIFICATION</scope>
</reference>
<evidence type="ECO:0000256" key="12">
    <source>
        <dbReference type="ARBA" id="ARBA00022989"/>
    </source>
</evidence>
<keyword evidence="8" id="KW-0677">Repeat</keyword>
<dbReference type="PANTHER" id="PTHR47986">
    <property type="entry name" value="OSJNBA0070M12.3 PROTEIN"/>
    <property type="match status" value="1"/>
</dbReference>
<dbReference type="SUPFAM" id="SSF56112">
    <property type="entry name" value="Protein kinase-like (PK-like)"/>
    <property type="match status" value="1"/>
</dbReference>
<dbReference type="PROSITE" id="PS00107">
    <property type="entry name" value="PROTEIN_KINASE_ATP"/>
    <property type="match status" value="1"/>
</dbReference>
<evidence type="ECO:0000256" key="11">
    <source>
        <dbReference type="ARBA" id="ARBA00022840"/>
    </source>
</evidence>
<sequence>MNSSCSQLAPIPLLVILPTTKKTTRSSTFPSPSSPAMLFLFLLLLVVATTVVDAASTDAIAMAAFSHGIKGLPSQWQSGTDPCSQSSKWPFVSCRSGRVTSLNLANKALSGTLPSSLSNLHALTALNLQNNHFSGPLPSLSGLSSLISVFLDSNSFSSIPPDFFSHLSSLTTISLDDNPLSPWSIPDDLQSSQRLTIFSARNTSLSGHIPAFFSTFTDLTTLKLSYNDLSGPIPLGLANLTKLQTVELVRNNLSGRVPPFNSNIVDVKTDGNPLIGKDIPLDDNDNDNDNDNTNKNNSNNNASSSPTSSTTTNPSSSENSTKKLALIIILSILLVITPIAGFLWFRKKKRSNKTTSELHVISTIDQNNKGTEQLRITTTTSSTTTPFSSGGHEGLALSYESLKQATNNFSDANILGKGGFGVVYRGDINDIPIAVKKGTSDAMGLKGKEEFYAEIEMFKKVKHRNLVALLGHCVEGNERLLAYEFMPEGTLGQHLFRQGGRKGLTWKQRLVIALDVARGMEYLHSMAQGSFIHRDLKPSNILLDKDMRAKVSDFGLVKLVDTEKSMMTRLAGTFGYLAPEYAITGKITIKADVYAYGVILMEIIMGRKVLDESRPEEDTHLVSTFHRCYEDKQNFLNDVDTSMELDDESRREILKVAELSIYCTASDPAQRPDMSHSVSVLAPLLDHWKPAGLPASPSGSHVGSCMTLTERLERWNYGDCTTTMDLLSSINGRSGDTEYNGDVVSESMNSR</sequence>
<dbReference type="Gene3D" id="3.80.10.10">
    <property type="entry name" value="Ribonuclease Inhibitor"/>
    <property type="match status" value="1"/>
</dbReference>
<dbReference type="Pfam" id="PF07714">
    <property type="entry name" value="PK_Tyr_Ser-Thr"/>
    <property type="match status" value="1"/>
</dbReference>
<keyword evidence="10" id="KW-0418">Kinase</keyword>
<feature type="compositionally biased region" description="Low complexity" evidence="18">
    <location>
        <begin position="291"/>
        <end position="318"/>
    </location>
</feature>
<evidence type="ECO:0000256" key="5">
    <source>
        <dbReference type="ARBA" id="ARBA00022679"/>
    </source>
</evidence>
<dbReference type="PROSITE" id="PS00108">
    <property type="entry name" value="PROTEIN_KINASE_ST"/>
    <property type="match status" value="1"/>
</dbReference>
<keyword evidence="7" id="KW-0732">Signal</keyword>
<organism evidence="21 22">
    <name type="scientific">Dioscorea cayennensis subsp. rotundata</name>
    <name type="common">White Guinea yam</name>
    <name type="synonym">Dioscorea rotundata</name>
    <dbReference type="NCBI Taxonomy" id="55577"/>
    <lineage>
        <taxon>Eukaryota</taxon>
        <taxon>Viridiplantae</taxon>
        <taxon>Streptophyta</taxon>
        <taxon>Embryophyta</taxon>
        <taxon>Tracheophyta</taxon>
        <taxon>Spermatophyta</taxon>
        <taxon>Magnoliopsida</taxon>
        <taxon>Liliopsida</taxon>
        <taxon>Dioscoreales</taxon>
        <taxon>Dioscoreaceae</taxon>
        <taxon>Dioscorea</taxon>
    </lineage>
</organism>
<evidence type="ECO:0000256" key="18">
    <source>
        <dbReference type="SAM" id="MobiDB-lite"/>
    </source>
</evidence>
<dbReference type="AlphaFoldDB" id="A0AB40B4I6"/>
<keyword evidence="13 19" id="KW-0472">Membrane</keyword>
<dbReference type="GeneID" id="120258787"/>
<feature type="region of interest" description="Disordered" evidence="18">
    <location>
        <begin position="275"/>
        <end position="318"/>
    </location>
</feature>
<dbReference type="InterPro" id="IPR017441">
    <property type="entry name" value="Protein_kinase_ATP_BS"/>
</dbReference>
<accession>A0AB40B4I6</accession>
<dbReference type="FunFam" id="1.10.510.10:FF:000468">
    <property type="entry name" value="PTI1-like tyrosine-protein kinase 3"/>
    <property type="match status" value="1"/>
</dbReference>
<dbReference type="SMART" id="SM00369">
    <property type="entry name" value="LRR_TYP"/>
    <property type="match status" value="2"/>
</dbReference>
<dbReference type="GO" id="GO:0005886">
    <property type="term" value="C:plasma membrane"/>
    <property type="evidence" value="ECO:0007669"/>
    <property type="project" value="UniProtKB-SubCell"/>
</dbReference>
<keyword evidence="14" id="KW-1015">Disulfide bond</keyword>
<protein>
    <submittedName>
        <fullName evidence="22">Receptor-like kinase TMK2</fullName>
    </submittedName>
</protein>
<evidence type="ECO:0000256" key="2">
    <source>
        <dbReference type="ARBA" id="ARBA00022475"/>
    </source>
</evidence>
<keyword evidence="2" id="KW-1003">Cell membrane</keyword>
<dbReference type="CDD" id="cd14066">
    <property type="entry name" value="STKc_IRAK"/>
    <property type="match status" value="1"/>
</dbReference>